<comment type="caution">
    <text evidence="1">The sequence shown here is derived from an EMBL/GenBank/DDBJ whole genome shotgun (WGS) entry which is preliminary data.</text>
</comment>
<dbReference type="AlphaFoldDB" id="A0A371K0W0"/>
<evidence type="ECO:0000313" key="2">
    <source>
        <dbReference type="Proteomes" id="UP000264492"/>
    </source>
</evidence>
<accession>A0A371K0W0</accession>
<name>A0A371K0W0_9GAMM</name>
<sequence>MEGFDLVLYFTNTPDHTAKATDMNVLVSLFSTHLPRPRNRDQVAALAARPQPRERAFGVGYGSSSGYGLAPAYVPSQTAQRFR</sequence>
<reference evidence="1 2" key="1">
    <citation type="submission" date="2018-08" db="EMBL/GenBank/DDBJ databases">
        <title>Lysobacter sp. zong2l5, whole genome shotgun sequence.</title>
        <authorList>
            <person name="Zhang X."/>
            <person name="Feng G."/>
            <person name="Zhu H."/>
        </authorList>
    </citation>
    <scope>NUCLEOTIDE SEQUENCE [LARGE SCALE GENOMIC DNA]</scope>
    <source>
        <strain evidence="2">zong2l5</strain>
    </source>
</reference>
<protein>
    <submittedName>
        <fullName evidence="1">Uncharacterized protein</fullName>
    </submittedName>
</protein>
<keyword evidence="2" id="KW-1185">Reference proteome</keyword>
<evidence type="ECO:0000313" key="1">
    <source>
        <dbReference type="EMBL" id="RDZ27534.1"/>
    </source>
</evidence>
<dbReference type="Proteomes" id="UP000264492">
    <property type="component" value="Unassembled WGS sequence"/>
</dbReference>
<proteinExistence type="predicted"/>
<organism evidence="1 2">
    <name type="scientific">Lysobacter silvisoli</name>
    <dbReference type="NCBI Taxonomy" id="2293254"/>
    <lineage>
        <taxon>Bacteria</taxon>
        <taxon>Pseudomonadati</taxon>
        <taxon>Pseudomonadota</taxon>
        <taxon>Gammaproteobacteria</taxon>
        <taxon>Lysobacterales</taxon>
        <taxon>Lysobacteraceae</taxon>
        <taxon>Lysobacter</taxon>
    </lineage>
</organism>
<gene>
    <name evidence="1" type="ORF">DX914_15040</name>
</gene>
<dbReference type="EMBL" id="QTSU01000002">
    <property type="protein sequence ID" value="RDZ27534.1"/>
    <property type="molecule type" value="Genomic_DNA"/>
</dbReference>